<feature type="domain" description="GST N-terminal" evidence="1">
    <location>
        <begin position="2"/>
        <end position="81"/>
    </location>
</feature>
<dbReference type="Gene3D" id="1.20.1050.130">
    <property type="match status" value="1"/>
</dbReference>
<dbReference type="GO" id="GO:0006749">
    <property type="term" value="P:glutathione metabolic process"/>
    <property type="evidence" value="ECO:0007669"/>
    <property type="project" value="TreeGrafter"/>
</dbReference>
<proteinExistence type="predicted"/>
<dbReference type="SFLD" id="SFLDS00019">
    <property type="entry name" value="Glutathione_Transferase_(cytos"/>
    <property type="match status" value="1"/>
</dbReference>
<dbReference type="PANTHER" id="PTHR11571">
    <property type="entry name" value="GLUTATHIONE S-TRANSFERASE"/>
    <property type="match status" value="1"/>
</dbReference>
<protein>
    <recommendedName>
        <fullName evidence="5">Glutathione S-transferase</fullName>
    </recommendedName>
</protein>
<dbReference type="CDD" id="cd03192">
    <property type="entry name" value="GST_C_Sigma_like"/>
    <property type="match status" value="1"/>
</dbReference>
<comment type="caution">
    <text evidence="3">The sequence shown here is derived from an EMBL/GenBank/DDBJ whole genome shotgun (WGS) entry which is preliminary data.</text>
</comment>
<evidence type="ECO:0000259" key="1">
    <source>
        <dbReference type="PROSITE" id="PS50404"/>
    </source>
</evidence>
<dbReference type="Proteomes" id="UP001162131">
    <property type="component" value="Unassembled WGS sequence"/>
</dbReference>
<dbReference type="AlphaFoldDB" id="A0AAU9ILS6"/>
<evidence type="ECO:0000313" key="3">
    <source>
        <dbReference type="EMBL" id="CAG9312744.1"/>
    </source>
</evidence>
<dbReference type="Pfam" id="PF02798">
    <property type="entry name" value="GST_N"/>
    <property type="match status" value="1"/>
</dbReference>
<sequence>MSDIKLHYFNYYARGEMIRMILHYHGDQFTDHRVTVEELPALRTSGLAEFGQLPVLEIDGLVLVQSRSIARYLCQKFGYYPTSLENCYWSESLLDFREDILNEYLKAKSSGNSEQVEKLFEEKVPDWLRKAETRLERNNGGNGWFVADSISLADFAVFQTVWDYMLCEAKVNRRGPLVASCAPKLRLWADRLLESSASLRHYLETRQVLDF</sequence>
<evidence type="ECO:0000259" key="2">
    <source>
        <dbReference type="PROSITE" id="PS50405"/>
    </source>
</evidence>
<dbReference type="InterPro" id="IPR004045">
    <property type="entry name" value="Glutathione_S-Trfase_N"/>
</dbReference>
<dbReference type="InterPro" id="IPR036282">
    <property type="entry name" value="Glutathione-S-Trfase_C_sf"/>
</dbReference>
<evidence type="ECO:0000313" key="4">
    <source>
        <dbReference type="Proteomes" id="UP001162131"/>
    </source>
</evidence>
<organism evidence="3 4">
    <name type="scientific">Blepharisma stoltei</name>
    <dbReference type="NCBI Taxonomy" id="1481888"/>
    <lineage>
        <taxon>Eukaryota</taxon>
        <taxon>Sar</taxon>
        <taxon>Alveolata</taxon>
        <taxon>Ciliophora</taxon>
        <taxon>Postciliodesmatophora</taxon>
        <taxon>Heterotrichea</taxon>
        <taxon>Heterotrichida</taxon>
        <taxon>Blepharismidae</taxon>
        <taxon>Blepharisma</taxon>
    </lineage>
</organism>
<dbReference type="PROSITE" id="PS50405">
    <property type="entry name" value="GST_CTER"/>
    <property type="match status" value="1"/>
</dbReference>
<feature type="domain" description="GST C-terminal" evidence="2">
    <location>
        <begin position="83"/>
        <end position="211"/>
    </location>
</feature>
<dbReference type="InterPro" id="IPR010987">
    <property type="entry name" value="Glutathione-S-Trfase_C-like"/>
</dbReference>
<dbReference type="EMBL" id="CAJZBQ010000009">
    <property type="protein sequence ID" value="CAG9312744.1"/>
    <property type="molecule type" value="Genomic_DNA"/>
</dbReference>
<evidence type="ECO:0008006" key="5">
    <source>
        <dbReference type="Google" id="ProtNLM"/>
    </source>
</evidence>
<name>A0AAU9ILS6_9CILI</name>
<accession>A0AAU9ILS6</accession>
<keyword evidence="4" id="KW-1185">Reference proteome</keyword>
<reference evidence="3" key="1">
    <citation type="submission" date="2021-09" db="EMBL/GenBank/DDBJ databases">
        <authorList>
            <consortium name="AG Swart"/>
            <person name="Singh M."/>
            <person name="Singh A."/>
            <person name="Seah K."/>
            <person name="Emmerich C."/>
        </authorList>
    </citation>
    <scope>NUCLEOTIDE SEQUENCE</scope>
    <source>
        <strain evidence="3">ATCC30299</strain>
    </source>
</reference>
<dbReference type="InterPro" id="IPR004046">
    <property type="entry name" value="GST_C"/>
</dbReference>
<dbReference type="InterPro" id="IPR036249">
    <property type="entry name" value="Thioredoxin-like_sf"/>
</dbReference>
<dbReference type="SUPFAM" id="SSF47616">
    <property type="entry name" value="GST C-terminal domain-like"/>
    <property type="match status" value="1"/>
</dbReference>
<gene>
    <name evidence="3" type="ORF">BSTOLATCC_MIC7540</name>
</gene>
<dbReference type="GO" id="GO:0004364">
    <property type="term" value="F:glutathione transferase activity"/>
    <property type="evidence" value="ECO:0007669"/>
    <property type="project" value="TreeGrafter"/>
</dbReference>
<dbReference type="Pfam" id="PF14497">
    <property type="entry name" value="GST_C_3"/>
    <property type="match status" value="1"/>
</dbReference>
<dbReference type="PROSITE" id="PS50404">
    <property type="entry name" value="GST_NTER"/>
    <property type="match status" value="1"/>
</dbReference>
<dbReference type="SUPFAM" id="SSF52833">
    <property type="entry name" value="Thioredoxin-like"/>
    <property type="match status" value="1"/>
</dbReference>
<dbReference type="CDD" id="cd03039">
    <property type="entry name" value="GST_N_Sigma_like"/>
    <property type="match status" value="1"/>
</dbReference>
<dbReference type="InterPro" id="IPR040079">
    <property type="entry name" value="Glutathione_S-Trfase"/>
</dbReference>
<dbReference type="InterPro" id="IPR050213">
    <property type="entry name" value="GST_superfamily"/>
</dbReference>